<feature type="transmembrane region" description="Helical" evidence="7">
    <location>
        <begin position="45"/>
        <end position="67"/>
    </location>
</feature>
<dbReference type="GO" id="GO:0015293">
    <property type="term" value="F:symporter activity"/>
    <property type="evidence" value="ECO:0007669"/>
    <property type="project" value="UniProtKB-KW"/>
</dbReference>
<keyword evidence="6 7" id="KW-0472">Membrane</keyword>
<dbReference type="Gene3D" id="1.10.3860.10">
    <property type="entry name" value="Sodium:dicarboxylate symporter"/>
    <property type="match status" value="1"/>
</dbReference>
<evidence type="ECO:0000313" key="9">
    <source>
        <dbReference type="Proteomes" id="UP001268683"/>
    </source>
</evidence>
<proteinExistence type="predicted"/>
<dbReference type="PANTHER" id="PTHR42865">
    <property type="entry name" value="PROTON/GLUTAMATE-ASPARTATE SYMPORTER"/>
    <property type="match status" value="1"/>
</dbReference>
<evidence type="ECO:0000256" key="2">
    <source>
        <dbReference type="ARBA" id="ARBA00022448"/>
    </source>
</evidence>
<feature type="transmembrane region" description="Helical" evidence="7">
    <location>
        <begin position="324"/>
        <end position="344"/>
    </location>
</feature>
<feature type="transmembrane region" description="Helical" evidence="7">
    <location>
        <begin position="146"/>
        <end position="163"/>
    </location>
</feature>
<evidence type="ECO:0000256" key="5">
    <source>
        <dbReference type="ARBA" id="ARBA00022989"/>
    </source>
</evidence>
<keyword evidence="2" id="KW-0813">Transport</keyword>
<keyword evidence="4 7" id="KW-0812">Transmembrane</keyword>
<dbReference type="InterPro" id="IPR036458">
    <property type="entry name" value="Na:dicarbo_symporter_sf"/>
</dbReference>
<dbReference type="AlphaFoldDB" id="A0AA52EDA4"/>
<comment type="subcellular location">
    <subcellularLocation>
        <location evidence="1">Cell membrane</location>
        <topology evidence="1">Multi-pass membrane protein</topology>
    </subcellularLocation>
</comment>
<feature type="transmembrane region" description="Helical" evidence="7">
    <location>
        <begin position="191"/>
        <end position="212"/>
    </location>
</feature>
<evidence type="ECO:0000256" key="7">
    <source>
        <dbReference type="SAM" id="Phobius"/>
    </source>
</evidence>
<dbReference type="EMBL" id="CP123872">
    <property type="protein sequence ID" value="WND02580.1"/>
    <property type="molecule type" value="Genomic_DNA"/>
</dbReference>
<dbReference type="PRINTS" id="PR00173">
    <property type="entry name" value="EDTRNSPORT"/>
</dbReference>
<dbReference type="GO" id="GO:0006835">
    <property type="term" value="P:dicarboxylic acid transport"/>
    <property type="evidence" value="ECO:0007669"/>
    <property type="project" value="TreeGrafter"/>
</dbReference>
<accession>A0AA52EDA4</accession>
<protein>
    <submittedName>
        <fullName evidence="8">Dicarboxylate/amino acid:cation symporter</fullName>
    </submittedName>
</protein>
<name>A0AA52EDA4_9PROT</name>
<feature type="transmembrane region" description="Helical" evidence="7">
    <location>
        <begin position="218"/>
        <end position="242"/>
    </location>
</feature>
<feature type="transmembrane region" description="Helical" evidence="7">
    <location>
        <begin position="350"/>
        <end position="376"/>
    </location>
</feature>
<dbReference type="KEGG" id="tmk:QGN29_13590"/>
<keyword evidence="5 7" id="KW-1133">Transmembrane helix</keyword>
<sequence length="417" mass="43741">MLKAWFDTALWKRVLLALILGVIAGSLWGEGATAISWLGDMFIRLIRMVIVPLVFLTLVSGVIAMGDPKRLGSIGIKTIMLYMGTTAVAIVIGLVLATLIQPGVGVDLAAAGTESKALVRQAMTLDGFIEMLIPKNPVKAMVDAKMLQIIFFGVMFGAALMMTKEDGKPVANVIEAGSEVMLKMTHMVMEMAPFGVFALIATTAGTQGASALLDVVPLVVTVVGGCIIHVLVTHGIIMKFLLGLPPVRFFKDIIEPQLVAFSTSSSSATLPVTMATAEDNLGIKAPVASSVLPLGSTINMDGTGIYVGAVAIFAAQALGIDLSLIDYLLIAASTTLVSIGTAAVPSASLFLLTAVLSVIGVSGEQTAIIVGFLFAFDRPLDMCRTVVNVTGDLSVATAVAKWEDEIDEDVFRDDPKV</sequence>
<dbReference type="SUPFAM" id="SSF118215">
    <property type="entry name" value="Proton glutamate symport protein"/>
    <property type="match status" value="1"/>
</dbReference>
<keyword evidence="3" id="KW-1003">Cell membrane</keyword>
<dbReference type="Proteomes" id="UP001268683">
    <property type="component" value="Chromosome"/>
</dbReference>
<evidence type="ECO:0000313" key="8">
    <source>
        <dbReference type="EMBL" id="WND02580.1"/>
    </source>
</evidence>
<dbReference type="GO" id="GO:0005886">
    <property type="term" value="C:plasma membrane"/>
    <property type="evidence" value="ECO:0007669"/>
    <property type="project" value="UniProtKB-SubCell"/>
</dbReference>
<dbReference type="RefSeq" id="WP_310798415.1">
    <property type="nucleotide sequence ID" value="NZ_CP123872.1"/>
</dbReference>
<evidence type="ECO:0000256" key="3">
    <source>
        <dbReference type="ARBA" id="ARBA00022475"/>
    </source>
</evidence>
<gene>
    <name evidence="8" type="ORF">QGN29_13590</name>
</gene>
<evidence type="ECO:0000256" key="6">
    <source>
        <dbReference type="ARBA" id="ARBA00023136"/>
    </source>
</evidence>
<reference evidence="8" key="1">
    <citation type="submission" date="2023-04" db="EMBL/GenBank/DDBJ databases">
        <title>Complete genome sequence of Temperatibacter marinus.</title>
        <authorList>
            <person name="Rong J.-C."/>
            <person name="Yi M.-L."/>
            <person name="Zhao Q."/>
        </authorList>
    </citation>
    <scope>NUCLEOTIDE SEQUENCE</scope>
    <source>
        <strain evidence="8">NBRC 110045</strain>
    </source>
</reference>
<keyword evidence="9" id="KW-1185">Reference proteome</keyword>
<dbReference type="PANTHER" id="PTHR42865:SF7">
    <property type="entry name" value="PROTON_GLUTAMATE-ASPARTATE SYMPORTER"/>
    <property type="match status" value="1"/>
</dbReference>
<organism evidence="8 9">
    <name type="scientific">Temperatibacter marinus</name>
    <dbReference type="NCBI Taxonomy" id="1456591"/>
    <lineage>
        <taxon>Bacteria</taxon>
        <taxon>Pseudomonadati</taxon>
        <taxon>Pseudomonadota</taxon>
        <taxon>Alphaproteobacteria</taxon>
        <taxon>Kordiimonadales</taxon>
        <taxon>Temperatibacteraceae</taxon>
        <taxon>Temperatibacter</taxon>
    </lineage>
</organism>
<feature type="transmembrane region" description="Helical" evidence="7">
    <location>
        <begin position="79"/>
        <end position="100"/>
    </location>
</feature>
<evidence type="ECO:0000256" key="4">
    <source>
        <dbReference type="ARBA" id="ARBA00022692"/>
    </source>
</evidence>
<dbReference type="Pfam" id="PF00375">
    <property type="entry name" value="SDF"/>
    <property type="match status" value="1"/>
</dbReference>
<dbReference type="InterPro" id="IPR001991">
    <property type="entry name" value="Na-dicarboxylate_symporter"/>
</dbReference>
<evidence type="ECO:0000256" key="1">
    <source>
        <dbReference type="ARBA" id="ARBA00004651"/>
    </source>
</evidence>